<dbReference type="EMBL" id="CATNWA010017604">
    <property type="protein sequence ID" value="CAI9601780.1"/>
    <property type="molecule type" value="Genomic_DNA"/>
</dbReference>
<accession>A0ABN9FXG1</accession>
<comment type="caution">
    <text evidence="1">The sequence shown here is derived from an EMBL/GenBank/DDBJ whole genome shotgun (WGS) entry which is preliminary data.</text>
</comment>
<evidence type="ECO:0000313" key="2">
    <source>
        <dbReference type="Proteomes" id="UP001162483"/>
    </source>
</evidence>
<dbReference type="Proteomes" id="UP001162483">
    <property type="component" value="Unassembled WGS sequence"/>
</dbReference>
<name>A0ABN9FXG1_9NEOB</name>
<reference evidence="1" key="1">
    <citation type="submission" date="2023-05" db="EMBL/GenBank/DDBJ databases">
        <authorList>
            <person name="Stuckert A."/>
        </authorList>
    </citation>
    <scope>NUCLEOTIDE SEQUENCE</scope>
</reference>
<gene>
    <name evidence="1" type="ORF">SPARVUS_LOCUS13020368</name>
</gene>
<feature type="non-terminal residue" evidence="1">
    <location>
        <position position="1"/>
    </location>
</feature>
<sequence length="93" mass="10293">RPIIGVRERNSTPSVVSVAGIAPHHWCQWQELRPIIVRGRNCAPSLVTVGGIAPHHWYQWGELRPIIGISGGIVPHRWCWGNSAPSLCVGEEE</sequence>
<keyword evidence="2" id="KW-1185">Reference proteome</keyword>
<organism evidence="1 2">
    <name type="scientific">Staurois parvus</name>
    <dbReference type="NCBI Taxonomy" id="386267"/>
    <lineage>
        <taxon>Eukaryota</taxon>
        <taxon>Metazoa</taxon>
        <taxon>Chordata</taxon>
        <taxon>Craniata</taxon>
        <taxon>Vertebrata</taxon>
        <taxon>Euteleostomi</taxon>
        <taxon>Amphibia</taxon>
        <taxon>Batrachia</taxon>
        <taxon>Anura</taxon>
        <taxon>Neobatrachia</taxon>
        <taxon>Ranoidea</taxon>
        <taxon>Ranidae</taxon>
        <taxon>Staurois</taxon>
    </lineage>
</organism>
<evidence type="ECO:0000313" key="1">
    <source>
        <dbReference type="EMBL" id="CAI9601780.1"/>
    </source>
</evidence>
<proteinExistence type="predicted"/>
<protein>
    <submittedName>
        <fullName evidence="1">Uncharacterized protein</fullName>
    </submittedName>
</protein>